<proteinExistence type="predicted"/>
<dbReference type="EMBL" id="BAABME010021401">
    <property type="protein sequence ID" value="GAA0163207.1"/>
    <property type="molecule type" value="Genomic_DNA"/>
</dbReference>
<keyword evidence="7" id="KW-1185">Reference proteome</keyword>
<dbReference type="InterPro" id="IPR054722">
    <property type="entry name" value="PolX-like_BBD"/>
</dbReference>
<protein>
    <recommendedName>
        <fullName evidence="8">GAG-pre-integrase domain-containing protein</fullName>
    </recommendedName>
</protein>
<evidence type="ECO:0000259" key="3">
    <source>
        <dbReference type="Pfam" id="PF13976"/>
    </source>
</evidence>
<dbReference type="Proteomes" id="UP001454036">
    <property type="component" value="Unassembled WGS sequence"/>
</dbReference>
<dbReference type="SUPFAM" id="SSF53098">
    <property type="entry name" value="Ribonuclease H-like"/>
    <property type="match status" value="1"/>
</dbReference>
<dbReference type="InterPro" id="IPR025724">
    <property type="entry name" value="GAG-pre-integrase_dom"/>
</dbReference>
<feature type="region of interest" description="Disordered" evidence="2">
    <location>
        <begin position="365"/>
        <end position="411"/>
    </location>
</feature>
<feature type="domain" description="Retroviral polymerase SH3-like" evidence="5">
    <location>
        <begin position="267"/>
        <end position="314"/>
    </location>
</feature>
<dbReference type="Pfam" id="PF13976">
    <property type="entry name" value="gag_pre-integrs"/>
    <property type="match status" value="1"/>
</dbReference>
<dbReference type="GO" id="GO:0008233">
    <property type="term" value="F:peptidase activity"/>
    <property type="evidence" value="ECO:0007669"/>
    <property type="project" value="UniProtKB-KW"/>
</dbReference>
<dbReference type="GO" id="GO:0006508">
    <property type="term" value="P:proteolysis"/>
    <property type="evidence" value="ECO:0007669"/>
    <property type="project" value="UniProtKB-KW"/>
</dbReference>
<gene>
    <name evidence="6" type="ORF">LIER_39554</name>
</gene>
<evidence type="ECO:0000256" key="2">
    <source>
        <dbReference type="SAM" id="MobiDB-lite"/>
    </source>
</evidence>
<evidence type="ECO:0000313" key="6">
    <source>
        <dbReference type="EMBL" id="GAA0163207.1"/>
    </source>
</evidence>
<sequence length="411" mass="45650">MSSDQWQQVIGMFSKAVSTSHDERLMGKSLNCEWIIDTGAFNHVTGNIRLLSNVSTMPACPIGLPDGKQTTSTQFGIVRLKCGLILNKVFFVPDFDCNLLSVSYLSDDLNCVLQFTNTLLVVQDSTSRTLIGVGEQRGGLYYLHDEPVVRVMVVERLNQLELWHKRLGHPSERVVRSLPFIRSSNLSLNKACGLCHQTKHSRDKFPHSEHKSTYCFQLVHCDLWGPYNTHASCGARYFLTLVDNFSNAVWAFLLVDKLEVARMFKWDKFSSRSRKCVFLGYPLGKKGWKLYDLDRCEFFVSRDVQFYEEEFSFPIPLSTVLPTTIVSSSTMHDLEEDSLAINDGLVVSGDSLGSGVADCPAVATQLPPERDSQPPAETTVVEGLHQGTAETPQSPRLAGGASVSTGEAIGV</sequence>
<feature type="domain" description="GAG-pre-integrase" evidence="3">
    <location>
        <begin position="139"/>
        <end position="200"/>
    </location>
</feature>
<dbReference type="PANTHER" id="PTHR42648">
    <property type="entry name" value="TRANSPOSASE, PUTATIVE-RELATED"/>
    <property type="match status" value="1"/>
</dbReference>
<dbReference type="InterPro" id="IPR057670">
    <property type="entry name" value="SH3_retrovirus"/>
</dbReference>
<comment type="caution">
    <text evidence="6">The sequence shown here is derived from an EMBL/GenBank/DDBJ whole genome shotgun (WGS) entry which is preliminary data.</text>
</comment>
<organism evidence="6 7">
    <name type="scientific">Lithospermum erythrorhizon</name>
    <name type="common">Purple gromwell</name>
    <name type="synonym">Lithospermum officinale var. erythrorhizon</name>
    <dbReference type="NCBI Taxonomy" id="34254"/>
    <lineage>
        <taxon>Eukaryota</taxon>
        <taxon>Viridiplantae</taxon>
        <taxon>Streptophyta</taxon>
        <taxon>Embryophyta</taxon>
        <taxon>Tracheophyta</taxon>
        <taxon>Spermatophyta</taxon>
        <taxon>Magnoliopsida</taxon>
        <taxon>eudicotyledons</taxon>
        <taxon>Gunneridae</taxon>
        <taxon>Pentapetalae</taxon>
        <taxon>asterids</taxon>
        <taxon>lamiids</taxon>
        <taxon>Boraginales</taxon>
        <taxon>Boraginaceae</taxon>
        <taxon>Boraginoideae</taxon>
        <taxon>Lithospermeae</taxon>
        <taxon>Lithospermum</taxon>
    </lineage>
</organism>
<dbReference type="GO" id="GO:0003676">
    <property type="term" value="F:nucleic acid binding"/>
    <property type="evidence" value="ECO:0007669"/>
    <property type="project" value="InterPro"/>
</dbReference>
<keyword evidence="1" id="KW-0378">Hydrolase</keyword>
<dbReference type="Gene3D" id="3.30.420.10">
    <property type="entry name" value="Ribonuclease H-like superfamily/Ribonuclease H"/>
    <property type="match status" value="1"/>
</dbReference>
<feature type="domain" description="Retrovirus-related Pol polyprotein from transposon TNT 1-94-like beta-barrel" evidence="4">
    <location>
        <begin position="34"/>
        <end position="106"/>
    </location>
</feature>
<dbReference type="Pfam" id="PF22936">
    <property type="entry name" value="Pol_BBD"/>
    <property type="match status" value="1"/>
</dbReference>
<dbReference type="AlphaFoldDB" id="A0AAV3QGL2"/>
<accession>A0AAV3QGL2</accession>
<dbReference type="InterPro" id="IPR012337">
    <property type="entry name" value="RNaseH-like_sf"/>
</dbReference>
<evidence type="ECO:0000259" key="5">
    <source>
        <dbReference type="Pfam" id="PF25597"/>
    </source>
</evidence>
<dbReference type="PANTHER" id="PTHR42648:SF31">
    <property type="entry name" value="RNA-DIRECTED DNA POLYMERASE"/>
    <property type="match status" value="1"/>
</dbReference>
<name>A0AAV3QGL2_LITER</name>
<evidence type="ECO:0000313" key="7">
    <source>
        <dbReference type="Proteomes" id="UP001454036"/>
    </source>
</evidence>
<dbReference type="InterPro" id="IPR036397">
    <property type="entry name" value="RNaseH_sf"/>
</dbReference>
<dbReference type="InterPro" id="IPR039537">
    <property type="entry name" value="Retrotran_Ty1/copia-like"/>
</dbReference>
<dbReference type="Pfam" id="PF25597">
    <property type="entry name" value="SH3_retrovirus"/>
    <property type="match status" value="1"/>
</dbReference>
<evidence type="ECO:0008006" key="8">
    <source>
        <dbReference type="Google" id="ProtNLM"/>
    </source>
</evidence>
<evidence type="ECO:0000256" key="1">
    <source>
        <dbReference type="ARBA" id="ARBA00022670"/>
    </source>
</evidence>
<reference evidence="6 7" key="1">
    <citation type="submission" date="2024-01" db="EMBL/GenBank/DDBJ databases">
        <title>The complete chloroplast genome sequence of Lithospermum erythrorhizon: insights into the phylogenetic relationship among Boraginaceae species and the maternal lineages of purple gromwells.</title>
        <authorList>
            <person name="Okada T."/>
            <person name="Watanabe K."/>
        </authorList>
    </citation>
    <scope>NUCLEOTIDE SEQUENCE [LARGE SCALE GENOMIC DNA]</scope>
</reference>
<evidence type="ECO:0000259" key="4">
    <source>
        <dbReference type="Pfam" id="PF22936"/>
    </source>
</evidence>
<keyword evidence="1" id="KW-0645">Protease</keyword>